<feature type="region of interest" description="Disordered" evidence="1">
    <location>
        <begin position="44"/>
        <end position="84"/>
    </location>
</feature>
<evidence type="ECO:0000256" key="1">
    <source>
        <dbReference type="SAM" id="MobiDB-lite"/>
    </source>
</evidence>
<comment type="caution">
    <text evidence="2">The sequence shown here is derived from an EMBL/GenBank/DDBJ whole genome shotgun (WGS) entry which is preliminary data.</text>
</comment>
<dbReference type="OrthoDB" id="430068at2759"/>
<sequence>MVADAVITPGWEIEGQCRSSPGVGPPLWTDVTKSGGCGPMGRAERFPKARSTSCSPGPGTYTSGIKDTLISESPGIRGTFGNKPKKPRFRMMLIANIPGAKHGAWGYN</sequence>
<name>A0A813DP23_POLGL</name>
<reference evidence="2" key="1">
    <citation type="submission" date="2021-02" db="EMBL/GenBank/DDBJ databases">
        <authorList>
            <person name="Dougan E. K."/>
            <person name="Rhodes N."/>
            <person name="Thang M."/>
            <person name="Chan C."/>
        </authorList>
    </citation>
    <scope>NUCLEOTIDE SEQUENCE</scope>
</reference>
<organism evidence="2 3">
    <name type="scientific">Polarella glacialis</name>
    <name type="common">Dinoflagellate</name>
    <dbReference type="NCBI Taxonomy" id="89957"/>
    <lineage>
        <taxon>Eukaryota</taxon>
        <taxon>Sar</taxon>
        <taxon>Alveolata</taxon>
        <taxon>Dinophyceae</taxon>
        <taxon>Suessiales</taxon>
        <taxon>Suessiaceae</taxon>
        <taxon>Polarella</taxon>
    </lineage>
</organism>
<keyword evidence="3" id="KW-1185">Reference proteome</keyword>
<evidence type="ECO:0000313" key="3">
    <source>
        <dbReference type="Proteomes" id="UP000654075"/>
    </source>
</evidence>
<gene>
    <name evidence="2" type="ORF">PGLA1383_LOCUS9117</name>
</gene>
<dbReference type="Proteomes" id="UP000654075">
    <property type="component" value="Unassembled WGS sequence"/>
</dbReference>
<evidence type="ECO:0000313" key="2">
    <source>
        <dbReference type="EMBL" id="CAE8590398.1"/>
    </source>
</evidence>
<dbReference type="EMBL" id="CAJNNV010004239">
    <property type="protein sequence ID" value="CAE8590398.1"/>
    <property type="molecule type" value="Genomic_DNA"/>
</dbReference>
<accession>A0A813DP23</accession>
<feature type="compositionally biased region" description="Polar residues" evidence="1">
    <location>
        <begin position="50"/>
        <end position="65"/>
    </location>
</feature>
<protein>
    <submittedName>
        <fullName evidence="2">Uncharacterized protein</fullName>
    </submittedName>
</protein>
<proteinExistence type="predicted"/>
<dbReference type="AlphaFoldDB" id="A0A813DP23"/>